<dbReference type="Gene3D" id="3.40.50.10130">
    <property type="match status" value="1"/>
</dbReference>
<keyword evidence="3" id="KW-0540">Nuclease</keyword>
<keyword evidence="9" id="KW-0539">Nucleus</keyword>
<dbReference type="GO" id="GO:0003697">
    <property type="term" value="F:single-stranded DNA binding"/>
    <property type="evidence" value="ECO:0007669"/>
    <property type="project" value="TreeGrafter"/>
</dbReference>
<dbReference type="PANTHER" id="PTHR10150">
    <property type="entry name" value="DNA REPAIR ENDONUCLEASE XPF"/>
    <property type="match status" value="1"/>
</dbReference>
<dbReference type="FunCoup" id="B0DNN1">
    <property type="interactions" value="563"/>
</dbReference>
<dbReference type="STRING" id="486041.B0DNN1"/>
<keyword evidence="4" id="KW-0255">Endonuclease</keyword>
<dbReference type="InParanoid" id="B0DNN1"/>
<dbReference type="CDD" id="cd20078">
    <property type="entry name" value="XPF_nuclease_XPF_euk"/>
    <property type="match status" value="1"/>
</dbReference>
<dbReference type="SUPFAM" id="SSF47781">
    <property type="entry name" value="RuvA domain 2-like"/>
    <property type="match status" value="1"/>
</dbReference>
<proteinExistence type="inferred from homology"/>
<accession>B0DNN1</accession>
<sequence length="994" mass="112136">MSLLLPYHKGILENIHDPATSELLILARGLGLRRIICTLMQIYDSPQNLVLLVNATPEEESGIGEELGIMGCRRPGLRVVGYETASKERKNLYKSGGLISVTSRILVVDMLQSDIPIELITGMLIMHAEQVTPLVLEAFIVRLYREKNKMGFVKAFTDQPEHITSGLSPLKNIMKELQLRTVRIYPRFHEDIKKSLERRRADVVELSQPLTEPMANIHHAIIQCMNTTLSELKRSNTTLDLDDFSVENAYFRSFDIIVRRQLDVVWHKVGPKTKQLVNDLATLRRLLYYLLTYDSLQFHAYLETLIASNTTTPTGGTKQHQSPWMLTDAANIIFGVAERRCYTISSTSKRVVPRVIDLVDDEDAWDALDEAEGRVGGKSKEKEHKPTWVPDGMDPVLEELPKWNLLSDVILEVEEEIIRQQTITRKPPTLGSNTILIMASSTKTCSLLTEFLSTMNHDAPSGTKGRKMMMQKLRVYLWWKSQLLARKQEGKTHFAMPDTSRRAGDGLDGLYGQNDDISEGLKKKDKEKAERNQSRRRIRGGGPTSSSGSRETKTASVDLGPDRVKARDDFSEFWAAQADVGEGPIELCDMQLLDFGSGALEDEFDVHYGLLPPEETVLIRAYSDDSDDRMLAEIEPKFIVMFEPNMEFIRRIEVYRSSSPGLGVRVYHMIYENSCEEHKYLAGIRREKESFERLIKERGTMLMPLLEERREGANEEILKTISSRVAGGRRTLNKEPSRVIVDMREFRSTLPSLLHASSLLVIPATLTIGDYILTPEICVERKSLSDLISSFNSGRLYTQCELMSVHYKHPILLIEFEEDKAFTLDTVTDMKSYAKPSHKYPPKKGPSGNGPESPYSGATIQSKIVLLTLTFPRLRIIWSSSPFATSEIFNDLKLNNPEPDPTKAIAMGTDDDPEAGAGVNGAAEEVLRCLPGISAKNVKYVMGKVGSLREFCELDIKGVQDILGVEPGKACWEFMHRGDRRWGRVVVMKPEIVL</sequence>
<dbReference type="RefSeq" id="XP_001885604.1">
    <property type="nucleotide sequence ID" value="XM_001885569.1"/>
</dbReference>
<dbReference type="GO" id="GO:0000712">
    <property type="term" value="P:resolution of meiotic recombination intermediates"/>
    <property type="evidence" value="ECO:0007669"/>
    <property type="project" value="TreeGrafter"/>
</dbReference>
<dbReference type="HOGENOM" id="CLU_002265_2_0_1"/>
<evidence type="ECO:0000313" key="13">
    <source>
        <dbReference type="Proteomes" id="UP000001194"/>
    </source>
</evidence>
<dbReference type="Gene3D" id="1.10.150.20">
    <property type="entry name" value="5' to 3' exonuclease, C-terminal subdomain"/>
    <property type="match status" value="1"/>
</dbReference>
<dbReference type="GO" id="GO:0000014">
    <property type="term" value="F:single-stranded DNA endodeoxyribonuclease activity"/>
    <property type="evidence" value="ECO:0007669"/>
    <property type="project" value="TreeGrafter"/>
</dbReference>
<keyword evidence="6" id="KW-0378">Hydrolase</keyword>
<feature type="domain" description="ERCC4" evidence="11">
    <location>
        <begin position="738"/>
        <end position="818"/>
    </location>
</feature>
<dbReference type="GO" id="GO:0000110">
    <property type="term" value="C:nucleotide-excision repair factor 1 complex"/>
    <property type="evidence" value="ECO:0007669"/>
    <property type="project" value="TreeGrafter"/>
</dbReference>
<dbReference type="SUPFAM" id="SSF52980">
    <property type="entry name" value="Restriction endonuclease-like"/>
    <property type="match status" value="1"/>
</dbReference>
<dbReference type="GO" id="GO:1901255">
    <property type="term" value="P:nucleotide-excision repair involved in interstrand cross-link repair"/>
    <property type="evidence" value="ECO:0007669"/>
    <property type="project" value="TreeGrafter"/>
</dbReference>
<dbReference type="InterPro" id="IPR010994">
    <property type="entry name" value="RuvA_2-like"/>
</dbReference>
<dbReference type="FunFam" id="3.40.50.10130:FF:000002">
    <property type="entry name" value="DNA repair endonuclease XPF"/>
    <property type="match status" value="1"/>
</dbReference>
<reference evidence="12 13" key="1">
    <citation type="journal article" date="2008" name="Nature">
        <title>The genome of Laccaria bicolor provides insights into mycorrhizal symbiosis.</title>
        <authorList>
            <person name="Martin F."/>
            <person name="Aerts A."/>
            <person name="Ahren D."/>
            <person name="Brun A."/>
            <person name="Danchin E.G.J."/>
            <person name="Duchaussoy F."/>
            <person name="Gibon J."/>
            <person name="Kohler A."/>
            <person name="Lindquist E."/>
            <person name="Pereda V."/>
            <person name="Salamov A."/>
            <person name="Shapiro H.J."/>
            <person name="Wuyts J."/>
            <person name="Blaudez D."/>
            <person name="Buee M."/>
            <person name="Brokstein P."/>
            <person name="Canbaeck B."/>
            <person name="Cohen D."/>
            <person name="Courty P.E."/>
            <person name="Coutinho P.M."/>
            <person name="Delaruelle C."/>
            <person name="Detter J.C."/>
            <person name="Deveau A."/>
            <person name="DiFazio S."/>
            <person name="Duplessis S."/>
            <person name="Fraissinet-Tachet L."/>
            <person name="Lucic E."/>
            <person name="Frey-Klett P."/>
            <person name="Fourrey C."/>
            <person name="Feussner I."/>
            <person name="Gay G."/>
            <person name="Grimwood J."/>
            <person name="Hoegger P.J."/>
            <person name="Jain P."/>
            <person name="Kilaru S."/>
            <person name="Labbe J."/>
            <person name="Lin Y.C."/>
            <person name="Legue V."/>
            <person name="Le Tacon F."/>
            <person name="Marmeisse R."/>
            <person name="Melayah D."/>
            <person name="Montanini B."/>
            <person name="Muratet M."/>
            <person name="Nehls U."/>
            <person name="Niculita-Hirzel H."/>
            <person name="Oudot-Le Secq M.P."/>
            <person name="Peter M."/>
            <person name="Quesneville H."/>
            <person name="Rajashekar B."/>
            <person name="Reich M."/>
            <person name="Rouhier N."/>
            <person name="Schmutz J."/>
            <person name="Yin T."/>
            <person name="Chalot M."/>
            <person name="Henrissat B."/>
            <person name="Kuees U."/>
            <person name="Lucas S."/>
            <person name="Van de Peer Y."/>
            <person name="Podila G.K."/>
            <person name="Polle A."/>
            <person name="Pukkila P.J."/>
            <person name="Richardson P.M."/>
            <person name="Rouze P."/>
            <person name="Sanders I.R."/>
            <person name="Stajich J.E."/>
            <person name="Tunlid A."/>
            <person name="Tuskan G."/>
            <person name="Grigoriev I.V."/>
        </authorList>
    </citation>
    <scope>NUCLEOTIDE SEQUENCE [LARGE SCALE GENOMIC DNA]</scope>
    <source>
        <strain evidence="13">S238N-H82 / ATCC MYA-4686</strain>
    </source>
</reference>
<dbReference type="Proteomes" id="UP000001194">
    <property type="component" value="Unassembled WGS sequence"/>
</dbReference>
<evidence type="ECO:0000256" key="7">
    <source>
        <dbReference type="ARBA" id="ARBA00023125"/>
    </source>
</evidence>
<evidence type="ECO:0000256" key="8">
    <source>
        <dbReference type="ARBA" id="ARBA00023204"/>
    </source>
</evidence>
<keyword evidence="5" id="KW-0227">DNA damage</keyword>
<keyword evidence="7" id="KW-0238">DNA-binding</keyword>
<keyword evidence="8" id="KW-0234">DNA repair</keyword>
<evidence type="ECO:0000256" key="3">
    <source>
        <dbReference type="ARBA" id="ARBA00022722"/>
    </source>
</evidence>
<dbReference type="SMART" id="SM00891">
    <property type="entry name" value="ERCC4"/>
    <property type="match status" value="1"/>
</dbReference>
<dbReference type="KEGG" id="lbc:LACBIDRAFT_306768"/>
<evidence type="ECO:0000259" key="11">
    <source>
        <dbReference type="SMART" id="SM00891"/>
    </source>
</evidence>
<dbReference type="Pfam" id="PF02732">
    <property type="entry name" value="ERCC4"/>
    <property type="match status" value="1"/>
</dbReference>
<evidence type="ECO:0000256" key="6">
    <source>
        <dbReference type="ARBA" id="ARBA00022801"/>
    </source>
</evidence>
<comment type="similarity">
    <text evidence="2">Belongs to the XPF family.</text>
</comment>
<dbReference type="PANTHER" id="PTHR10150:SF0">
    <property type="entry name" value="DNA REPAIR ENDONUCLEASE XPF"/>
    <property type="match status" value="1"/>
</dbReference>
<dbReference type="InterPro" id="IPR047520">
    <property type="entry name" value="XPF_nuclease"/>
</dbReference>
<name>B0DNN1_LACBS</name>
<evidence type="ECO:0000256" key="5">
    <source>
        <dbReference type="ARBA" id="ARBA00022763"/>
    </source>
</evidence>
<dbReference type="OrthoDB" id="361020at2759"/>
<dbReference type="GO" id="GO:0003684">
    <property type="term" value="F:damaged DNA binding"/>
    <property type="evidence" value="ECO:0007669"/>
    <property type="project" value="TreeGrafter"/>
</dbReference>
<dbReference type="AlphaFoldDB" id="B0DNN1"/>
<evidence type="ECO:0000313" key="12">
    <source>
        <dbReference type="EMBL" id="EDR03751.1"/>
    </source>
</evidence>
<evidence type="ECO:0000256" key="2">
    <source>
        <dbReference type="ARBA" id="ARBA00010015"/>
    </source>
</evidence>
<evidence type="ECO:0000256" key="1">
    <source>
        <dbReference type="ARBA" id="ARBA00004123"/>
    </source>
</evidence>
<dbReference type="GO" id="GO:0000724">
    <property type="term" value="P:double-strand break repair via homologous recombination"/>
    <property type="evidence" value="ECO:0007669"/>
    <property type="project" value="TreeGrafter"/>
</dbReference>
<evidence type="ECO:0000256" key="9">
    <source>
        <dbReference type="ARBA" id="ARBA00023242"/>
    </source>
</evidence>
<evidence type="ECO:0000256" key="10">
    <source>
        <dbReference type="SAM" id="MobiDB-lite"/>
    </source>
</evidence>
<feature type="region of interest" description="Disordered" evidence="10">
    <location>
        <begin position="835"/>
        <end position="854"/>
    </location>
</feature>
<keyword evidence="13" id="KW-1185">Reference proteome</keyword>
<dbReference type="GeneID" id="6081307"/>
<dbReference type="InterPro" id="IPR006166">
    <property type="entry name" value="ERCC4_domain"/>
</dbReference>
<dbReference type="InterPro" id="IPR011335">
    <property type="entry name" value="Restrct_endonuc-II-like"/>
</dbReference>
<dbReference type="EMBL" id="DS547122">
    <property type="protein sequence ID" value="EDR03751.1"/>
    <property type="molecule type" value="Genomic_DNA"/>
</dbReference>
<evidence type="ECO:0000256" key="4">
    <source>
        <dbReference type="ARBA" id="ARBA00022759"/>
    </source>
</evidence>
<gene>
    <name evidence="12" type="ORF">LACBIDRAFT_306768</name>
</gene>
<protein>
    <submittedName>
        <fullName evidence="12">Predicted protein</fullName>
    </submittedName>
</protein>
<organism evidence="13">
    <name type="scientific">Laccaria bicolor (strain S238N-H82 / ATCC MYA-4686)</name>
    <name type="common">Bicoloured deceiver</name>
    <name type="synonym">Laccaria laccata var. bicolor</name>
    <dbReference type="NCBI Taxonomy" id="486041"/>
    <lineage>
        <taxon>Eukaryota</taxon>
        <taxon>Fungi</taxon>
        <taxon>Dikarya</taxon>
        <taxon>Basidiomycota</taxon>
        <taxon>Agaricomycotina</taxon>
        <taxon>Agaricomycetes</taxon>
        <taxon>Agaricomycetidae</taxon>
        <taxon>Agaricales</taxon>
        <taxon>Agaricineae</taxon>
        <taxon>Hydnangiaceae</taxon>
        <taxon>Laccaria</taxon>
    </lineage>
</organism>
<feature type="compositionally biased region" description="Basic and acidic residues" evidence="10">
    <location>
        <begin position="519"/>
        <end position="533"/>
    </location>
</feature>
<comment type="subcellular location">
    <subcellularLocation>
        <location evidence="1">Nucleus</location>
    </subcellularLocation>
</comment>
<feature type="region of interest" description="Disordered" evidence="10">
    <location>
        <begin position="490"/>
        <end position="561"/>
    </location>
</feature>